<dbReference type="Gene3D" id="2.60.40.10">
    <property type="entry name" value="Immunoglobulins"/>
    <property type="match status" value="11"/>
</dbReference>
<accession>B3S844</accession>
<dbReference type="InterPro" id="IPR057470">
    <property type="entry name" value="Ig_CFAP65_7th"/>
</dbReference>
<keyword evidence="4" id="KW-0282">Flagellum</keyword>
<dbReference type="STRING" id="10228.B3S844"/>
<evidence type="ECO:0000259" key="9">
    <source>
        <dbReference type="Pfam" id="PF24291"/>
    </source>
</evidence>
<name>B3S844_TRIAD</name>
<dbReference type="Pfam" id="PF25249">
    <property type="entry name" value="Ig_CFAP65_7th"/>
    <property type="match status" value="1"/>
</dbReference>
<dbReference type="InterPro" id="IPR056305">
    <property type="entry name" value="Ig_CFAP65_10th"/>
</dbReference>
<feature type="domain" description="CFAP65-like ninth Ig-like" evidence="11">
    <location>
        <begin position="985"/>
        <end position="1165"/>
    </location>
</feature>
<dbReference type="InterPro" id="IPR052614">
    <property type="entry name" value="CFAP65"/>
</dbReference>
<dbReference type="InterPro" id="IPR057467">
    <property type="entry name" value="Ig_CFAP65_8th"/>
</dbReference>
<evidence type="ECO:0000256" key="1">
    <source>
        <dbReference type="ARBA" id="ARBA00004230"/>
    </source>
</evidence>
<dbReference type="PhylomeDB" id="B3S844"/>
<dbReference type="PANTHER" id="PTHR46127:SF1">
    <property type="entry name" value="CILIA- AND FLAGELLA-ASSOCIATED PROTEIN 65"/>
    <property type="match status" value="1"/>
</dbReference>
<protein>
    <recommendedName>
        <fullName evidence="16">Abnormal spindle-like microcephaly-associated protein ASH domain-containing protein</fullName>
    </recommendedName>
</protein>
<dbReference type="Pfam" id="PF24291">
    <property type="entry name" value="Ig_CFAP65"/>
    <property type="match status" value="1"/>
</dbReference>
<proteinExistence type="predicted"/>
<comment type="subcellular location">
    <subcellularLocation>
        <location evidence="1">Cell projection</location>
        <location evidence="1">Cilium</location>
        <location evidence="1">Flagellum</location>
    </subcellularLocation>
    <subcellularLocation>
        <location evidence="2">Cytoplasm</location>
    </subcellularLocation>
</comment>
<dbReference type="Pfam" id="PF24771">
    <property type="entry name" value="Ig_CFAP74_1st"/>
    <property type="match status" value="1"/>
</dbReference>
<reference evidence="14 15" key="1">
    <citation type="journal article" date="2008" name="Nature">
        <title>The Trichoplax genome and the nature of placozoans.</title>
        <authorList>
            <person name="Srivastava M."/>
            <person name="Begovic E."/>
            <person name="Chapman J."/>
            <person name="Putnam N.H."/>
            <person name="Hellsten U."/>
            <person name="Kawashima T."/>
            <person name="Kuo A."/>
            <person name="Mitros T."/>
            <person name="Salamov A."/>
            <person name="Carpenter M.L."/>
            <person name="Signorovitch A.Y."/>
            <person name="Moreno M.A."/>
            <person name="Kamm K."/>
            <person name="Grimwood J."/>
            <person name="Schmutz J."/>
            <person name="Shapiro H."/>
            <person name="Grigoriev I.V."/>
            <person name="Buss L.W."/>
            <person name="Schierwater B."/>
            <person name="Dellaporta S.L."/>
            <person name="Rokhsar D.S."/>
        </authorList>
    </citation>
    <scope>NUCLEOTIDE SEQUENCE [LARGE SCALE GENOMIC DNA]</scope>
    <source>
        <strain evidence="14 15">Grell-BS-1999</strain>
    </source>
</reference>
<feature type="compositionally biased region" description="Polar residues" evidence="7">
    <location>
        <begin position="1636"/>
        <end position="1665"/>
    </location>
</feature>
<evidence type="ECO:0000256" key="7">
    <source>
        <dbReference type="SAM" id="MobiDB-lite"/>
    </source>
</evidence>
<evidence type="ECO:0000259" key="10">
    <source>
        <dbReference type="Pfam" id="PF24507"/>
    </source>
</evidence>
<feature type="domain" description="HYDIN/VesB/CFA65-like Ig-like" evidence="8">
    <location>
        <begin position="118"/>
        <end position="193"/>
    </location>
</feature>
<dbReference type="CTD" id="6757582"/>
<evidence type="ECO:0000256" key="2">
    <source>
        <dbReference type="ARBA" id="ARBA00004496"/>
    </source>
</evidence>
<dbReference type="RefSeq" id="XP_002116462.1">
    <property type="nucleotide sequence ID" value="XM_002116426.1"/>
</dbReference>
<keyword evidence="15" id="KW-1185">Reference proteome</keyword>
<dbReference type="OrthoDB" id="415597at2759"/>
<evidence type="ECO:0000313" key="15">
    <source>
        <dbReference type="Proteomes" id="UP000009022"/>
    </source>
</evidence>
<dbReference type="InterPro" id="IPR056344">
    <property type="entry name" value="Ig_CFAP65-like_9th"/>
</dbReference>
<dbReference type="Proteomes" id="UP000009022">
    <property type="component" value="Unassembled WGS sequence"/>
</dbReference>
<dbReference type="EMBL" id="DS985255">
    <property type="protein sequence ID" value="EDV21132.1"/>
    <property type="molecule type" value="Genomic_DNA"/>
</dbReference>
<evidence type="ECO:0000313" key="14">
    <source>
        <dbReference type="EMBL" id="EDV21132.1"/>
    </source>
</evidence>
<evidence type="ECO:0008006" key="16">
    <source>
        <dbReference type="Google" id="ProtNLM"/>
    </source>
</evidence>
<evidence type="ECO:0000259" key="13">
    <source>
        <dbReference type="Pfam" id="PF25249"/>
    </source>
</evidence>
<keyword evidence="3" id="KW-0963">Cytoplasm</keyword>
<evidence type="ECO:0000256" key="6">
    <source>
        <dbReference type="ARBA" id="ARBA00023273"/>
    </source>
</evidence>
<feature type="domain" description="CFAP65 eight Ig-like" evidence="12">
    <location>
        <begin position="859"/>
        <end position="980"/>
    </location>
</feature>
<dbReference type="InterPro" id="IPR053879">
    <property type="entry name" value="HYDIN_VesB_CFA65-like_Ig"/>
</dbReference>
<dbReference type="HOGENOM" id="CLU_000944_1_0_1"/>
<evidence type="ECO:0000256" key="4">
    <source>
        <dbReference type="ARBA" id="ARBA00022846"/>
    </source>
</evidence>
<organism evidence="14 15">
    <name type="scientific">Trichoplax adhaerens</name>
    <name type="common">Trichoplax reptans</name>
    <dbReference type="NCBI Taxonomy" id="10228"/>
    <lineage>
        <taxon>Eukaryota</taxon>
        <taxon>Metazoa</taxon>
        <taxon>Placozoa</taxon>
        <taxon>Uniplacotomia</taxon>
        <taxon>Trichoplacea</taxon>
        <taxon>Trichoplacidae</taxon>
        <taxon>Trichoplax</taxon>
    </lineage>
</organism>
<dbReference type="InParanoid" id="B3S844"/>
<evidence type="ECO:0000259" key="12">
    <source>
        <dbReference type="Pfam" id="PF25248"/>
    </source>
</evidence>
<evidence type="ECO:0000259" key="11">
    <source>
        <dbReference type="Pfam" id="PF24816"/>
    </source>
</evidence>
<dbReference type="GeneID" id="6757582"/>
<dbReference type="eggNOG" id="ENOG502QSJW">
    <property type="taxonomic scope" value="Eukaryota"/>
</dbReference>
<gene>
    <name evidence="14" type="ORF">TRIADDRAFT_60400</name>
</gene>
<feature type="domain" description="CFAP65 fourth Ig-like" evidence="10">
    <location>
        <begin position="341"/>
        <end position="433"/>
    </location>
</feature>
<feature type="region of interest" description="Disordered" evidence="7">
    <location>
        <begin position="1619"/>
        <end position="1665"/>
    </location>
</feature>
<dbReference type="InterPro" id="IPR058536">
    <property type="entry name" value="Ig_CFAP65_4th"/>
</dbReference>
<sequence>MAVATESGHIASFFGIEAPKQILWKGWEPGGEYTKQLVIKNSNVKTQKLQFLVPTTRYFTTLYPKVITLSAGTSFTLPITFRPLEKNTYEDQIEFQSKEYRFKIAVKAIVIEPVLIAPKSQNFSMCAVNDARETTFELKNTSDLKTTFHWDISGPFTLEPAQGILEPKTSCTMHAAFHPKSAHCYNATAVCKYGPDFVKSRLVEFEGIGKYPHIVVNGPPGSLRSDNENEIIVNFGDVPVGTKQEKWIELRNLSSVPAPYHIMQPSKGDEIEIYYTCEKVGGVIPPDGVEKIQLVYYPKTVKERNIDYFSISVISSRATANVVKCEGNAIGSKIEIDNTLVSFGSTCVDQEVTRVITLINHSNVHGYYQFRIDDSNSVFKFSKTCGQLPPNHSEAIKIVFKPALTISYYRKVFLVVHNQETRAIELFGSSFTEQERPAVIHAKHVHRFRKLEERGLTIFPPEFLSEMLKEGKVSLDSEGAIMVKEAEAFEPYLRPYIPLTTQEEYFDLADNVEKIVSPHVSLDQQQVNFGSCPNIKSFEQRNITIANHTRGKICCCWITNIQNVFSITPDVTTIQPLKSASFVVTFKPNSPNQFYEAELECYAGYKSMREYRLVTDHTIMPPWCLTVTLSGHTFRSTVDTYLPRYKFENHELIFPTVSANEESYRTLLLSNAGSNPIDYEFLEEQLGLTTIIPRKGLLQKEYQILSLKLRPEENKIYKSTIKCKFNESEKHIQNLKVICAAEVPRIYLDNDGALYFKPTGLGTASTRNYAIKNVTKLPIRYQWRIHISDQEIVQVQPSTGIIYPNEVQNHKWTFVPKSEVKYMIKAYLKAHFEKDSHLESSQIQKSSFFVRIIGEGSVGDIEADPTEFDFGNVVVGSAASQNITISNSSKCNLLYQLSLEQSISGPYDQNYPSNDDIILDVDKMEGVIPARSMLNITATVRPKQRFQYQLIIRYKLLTPTSDGMNQTIECSNPILCQLKVIGIYPTVKIVDARCSSTSNISKVGLWKLFNLDSFNMTMSSDPSPAETMYSVVTRHSTRRRPPINTKAVLDFNFGSAPVDSPPGTAYLMLKNTGPVPTDWAFLFPTDFQLDLEFWAENGDYSRDELYDMHVMDNKLFTITPSKGNLQPDETQVVTFSYRHIMPNTDRLPVIFKVSKGREVLINFVGVTVEASAKYVHFPSNSHQFMAMPIGSITYPKQVYELYNGGGQTVNYELDLSPCDNLKMDNYHCNIFQCLNPTGQIAPGQRAQIEWVFSPIEAKTYSVDVPVHILGVETHLVTFYGVGYDQRFMGDSMPFTDQSHLTSVPPIQLVDIPDQLAYLSQERISFGNLPLYSNERRILFLINKSKHVVSYNWKLPTKTSHQTITINPPRGRLAAEESILVKVDFSSYTVPSFFEIDIPCEIIDETEMAIYQKKLKLWETKEEERKHTFTITENNLQEEGNGENEEHMNATESQNKMQTSNAAERIAKKYQALPPIKPFLQSDTRIMEKKGRSRQKTTKTDSHDPPKIPQPFILYLGLNARTHSLKDYQANFPGKITNFHMDRSIAGNYQKYLLDRSSAVDEENTWTTCLLEERDIVANAISDMVKNLIRDHDFIDVISNLYTEPVPYFKQLGHIQTSSVMDDRTDDGQIDAVGDNPITNQSDENNPTSTVDQKSPTPSTEEYQSLNRDEEVANNLIDDNKKSIIEIATEDCITDESIARIPEVSNLIESILENTVLNILTEASISEISLTNRPRVIALPPHAKH</sequence>
<dbReference type="PANTHER" id="PTHR46127">
    <property type="entry name" value="CILIA- AND FLAGELLA-ASSOCIATED PROTEIN 65"/>
    <property type="match status" value="1"/>
</dbReference>
<feature type="domain" description="CFAP65 tenth Ig-like" evidence="9">
    <location>
        <begin position="1167"/>
        <end position="1286"/>
    </location>
</feature>
<dbReference type="OMA" id="QQLKVMV"/>
<dbReference type="Pfam" id="PF24507">
    <property type="entry name" value="Ig_CFAP65_4th"/>
    <property type="match status" value="1"/>
</dbReference>
<dbReference type="Pfam" id="PF24816">
    <property type="entry name" value="Ig_CFAP65__9th"/>
    <property type="match status" value="1"/>
</dbReference>
<evidence type="ECO:0000259" key="8">
    <source>
        <dbReference type="Pfam" id="PF22544"/>
    </source>
</evidence>
<feature type="domain" description="CFAP65 seventh Ig-like" evidence="13">
    <location>
        <begin position="751"/>
        <end position="836"/>
    </location>
</feature>
<dbReference type="Pfam" id="PF22544">
    <property type="entry name" value="HYDIN_VesB_CFA65-like_Ig"/>
    <property type="match status" value="1"/>
</dbReference>
<evidence type="ECO:0000256" key="3">
    <source>
        <dbReference type="ARBA" id="ARBA00022490"/>
    </source>
</evidence>
<dbReference type="NCBIfam" id="NF012200">
    <property type="entry name" value="choice_anch_D"/>
    <property type="match status" value="1"/>
</dbReference>
<dbReference type="InterPro" id="IPR013783">
    <property type="entry name" value="Ig-like_fold"/>
</dbReference>
<keyword evidence="6" id="KW-0966">Cell projection</keyword>
<feature type="region of interest" description="Disordered" evidence="7">
    <location>
        <begin position="1482"/>
        <end position="1506"/>
    </location>
</feature>
<dbReference type="KEGG" id="tad:TRIADDRAFT_60400"/>
<keyword evidence="5" id="KW-0969">Cilium</keyword>
<dbReference type="GO" id="GO:0005737">
    <property type="term" value="C:cytoplasm"/>
    <property type="evidence" value="ECO:0007669"/>
    <property type="project" value="UniProtKB-SubCell"/>
</dbReference>
<dbReference type="GO" id="GO:0031514">
    <property type="term" value="C:motile cilium"/>
    <property type="evidence" value="ECO:0007669"/>
    <property type="project" value="UniProtKB-SubCell"/>
</dbReference>
<evidence type="ECO:0000256" key="5">
    <source>
        <dbReference type="ARBA" id="ARBA00023069"/>
    </source>
</evidence>
<dbReference type="Pfam" id="PF25248">
    <property type="entry name" value="Ig_CFAP65_8th"/>
    <property type="match status" value="1"/>
</dbReference>